<comment type="caution">
    <text evidence="1">The sequence shown here is derived from an EMBL/GenBank/DDBJ whole genome shotgun (WGS) entry which is preliminary data.</text>
</comment>
<organism evidence="1 2">
    <name type="scientific">Mortierella isabellina</name>
    <name type="common">Filamentous fungus</name>
    <name type="synonym">Umbelopsis isabellina</name>
    <dbReference type="NCBI Taxonomy" id="91625"/>
    <lineage>
        <taxon>Eukaryota</taxon>
        <taxon>Fungi</taxon>
        <taxon>Fungi incertae sedis</taxon>
        <taxon>Mucoromycota</taxon>
        <taxon>Mucoromycotina</taxon>
        <taxon>Umbelopsidomycetes</taxon>
        <taxon>Umbelopsidales</taxon>
        <taxon>Umbelopsidaceae</taxon>
        <taxon>Umbelopsis</taxon>
    </lineage>
</organism>
<evidence type="ECO:0000313" key="1">
    <source>
        <dbReference type="EMBL" id="KAG2179842.1"/>
    </source>
</evidence>
<dbReference type="EMBL" id="JAEPQZ010000006">
    <property type="protein sequence ID" value="KAG2179842.1"/>
    <property type="molecule type" value="Genomic_DNA"/>
</dbReference>
<protein>
    <submittedName>
        <fullName evidence="1">Uncharacterized protein</fullName>
    </submittedName>
</protein>
<reference evidence="1" key="1">
    <citation type="submission" date="2020-12" db="EMBL/GenBank/DDBJ databases">
        <title>Metabolic potential, ecology and presence of endohyphal bacteria is reflected in genomic diversity of Mucoromycotina.</title>
        <authorList>
            <person name="Muszewska A."/>
            <person name="Okrasinska A."/>
            <person name="Steczkiewicz K."/>
            <person name="Drgas O."/>
            <person name="Orlowska M."/>
            <person name="Perlinska-Lenart U."/>
            <person name="Aleksandrzak-Piekarczyk T."/>
            <person name="Szatraj K."/>
            <person name="Zielenkiewicz U."/>
            <person name="Pilsyk S."/>
            <person name="Malc E."/>
            <person name="Mieczkowski P."/>
            <person name="Kruszewska J.S."/>
            <person name="Biernat P."/>
            <person name="Pawlowska J."/>
        </authorList>
    </citation>
    <scope>NUCLEOTIDE SEQUENCE</scope>
    <source>
        <strain evidence="1">WA0000067209</strain>
    </source>
</reference>
<dbReference type="OrthoDB" id="2271250at2759"/>
<accession>A0A8H7UFL3</accession>
<dbReference type="Proteomes" id="UP000654370">
    <property type="component" value="Unassembled WGS sequence"/>
</dbReference>
<keyword evidence="2" id="KW-1185">Reference proteome</keyword>
<gene>
    <name evidence="1" type="ORF">INT43_003628</name>
</gene>
<dbReference type="AlphaFoldDB" id="A0A8H7UFL3"/>
<proteinExistence type="predicted"/>
<name>A0A8H7UFL3_MORIS</name>
<sequence length="86" mass="10199">MGILDRVKAQIEVWRIEKYTKRRDVTTPDFERKDADYYRDHYQNGVYLSANGQPNQGSQSIGRRTTLIRKKSERIVRCSEVYNTTQ</sequence>
<evidence type="ECO:0000313" key="2">
    <source>
        <dbReference type="Proteomes" id="UP000654370"/>
    </source>
</evidence>